<accession>A0A917NG69</accession>
<name>A0A917NG69_9PSEU</name>
<reference evidence="1 2" key="1">
    <citation type="journal article" date="2014" name="Int. J. Syst. Evol. Microbiol.">
        <title>Complete genome sequence of Corynebacterium casei LMG S-19264T (=DSM 44701T), isolated from a smear-ripened cheese.</title>
        <authorList>
            <consortium name="US DOE Joint Genome Institute (JGI-PGF)"/>
            <person name="Walter F."/>
            <person name="Albersmeier A."/>
            <person name="Kalinowski J."/>
            <person name="Ruckert C."/>
        </authorList>
    </citation>
    <scope>NUCLEOTIDE SEQUENCE [LARGE SCALE GENOMIC DNA]</scope>
    <source>
        <strain evidence="1 2">CGMCC 4.7206</strain>
    </source>
</reference>
<dbReference type="AlphaFoldDB" id="A0A917NG69"/>
<dbReference type="NCBIfam" id="TIGR01907">
    <property type="entry name" value="casE_Cse3"/>
    <property type="match status" value="1"/>
</dbReference>
<dbReference type="SUPFAM" id="SSF117987">
    <property type="entry name" value="CRISPR-associated protein"/>
    <property type="match status" value="2"/>
</dbReference>
<dbReference type="Proteomes" id="UP000597989">
    <property type="component" value="Unassembled WGS sequence"/>
</dbReference>
<protein>
    <submittedName>
        <fullName evidence="1">Type I-E CRISPR-associated protein Cas6/Cse3/CasE</fullName>
    </submittedName>
</protein>
<dbReference type="InterPro" id="IPR010179">
    <property type="entry name" value="CRISPR-assoc_prot_Cse3"/>
</dbReference>
<dbReference type="Gene3D" id="3.30.70.1210">
    <property type="entry name" value="Crispr-associated protein, domain 2"/>
    <property type="match status" value="1"/>
</dbReference>
<dbReference type="Pfam" id="PF08798">
    <property type="entry name" value="CRISPR_assoc"/>
    <property type="match status" value="1"/>
</dbReference>
<evidence type="ECO:0000313" key="1">
    <source>
        <dbReference type="EMBL" id="GGI97874.1"/>
    </source>
</evidence>
<dbReference type="Gene3D" id="3.30.70.1200">
    <property type="entry name" value="Crispr-associated protein, domain 1"/>
    <property type="match status" value="1"/>
</dbReference>
<gene>
    <name evidence="1" type="ORF">GCM10011581_38790</name>
</gene>
<dbReference type="SMART" id="SM01101">
    <property type="entry name" value="CRISPR_assoc"/>
    <property type="match status" value="1"/>
</dbReference>
<dbReference type="RefSeq" id="WP_188989742.1">
    <property type="nucleotide sequence ID" value="NZ_BMMT01000015.1"/>
</dbReference>
<evidence type="ECO:0000313" key="2">
    <source>
        <dbReference type="Proteomes" id="UP000597989"/>
    </source>
</evidence>
<sequence length="229" mass="25811">MYLSRLIPDTTSLAFRRDYADLHHMHRTVMSAFPDITDETSARAHHGVLWRLDPGRTGFILYVQSRTRPDWNHLGRNYLTRPAEIRDLSAVLEALQPARTLAFRLLANPTKRLRLIDQRAPEHKGRRDNRYPIRKPSDQITWLINCGKRYGFTIPTGSDARPDVAVTPSPRLTGYQTGKRTNKLTVDSVRYDGHLVVTDPDALANALVTGIGPAKAYGCGLLSLAPPHR</sequence>
<comment type="caution">
    <text evidence="1">The sequence shown here is derived from an EMBL/GenBank/DDBJ whole genome shotgun (WGS) entry which is preliminary data.</text>
</comment>
<organism evidence="1 2">
    <name type="scientific">Saccharopolyspora thermophila</name>
    <dbReference type="NCBI Taxonomy" id="89367"/>
    <lineage>
        <taxon>Bacteria</taxon>
        <taxon>Bacillati</taxon>
        <taxon>Actinomycetota</taxon>
        <taxon>Actinomycetes</taxon>
        <taxon>Pseudonocardiales</taxon>
        <taxon>Pseudonocardiaceae</taxon>
        <taxon>Saccharopolyspora</taxon>
    </lineage>
</organism>
<dbReference type="EMBL" id="BMMT01000015">
    <property type="protein sequence ID" value="GGI97874.1"/>
    <property type="molecule type" value="Genomic_DNA"/>
</dbReference>
<dbReference type="CDD" id="cd09727">
    <property type="entry name" value="Cas6_I-E"/>
    <property type="match status" value="1"/>
</dbReference>
<proteinExistence type="predicted"/>